<dbReference type="InterPro" id="IPR001680">
    <property type="entry name" value="WD40_rpt"/>
</dbReference>
<evidence type="ECO:0000256" key="1">
    <source>
        <dbReference type="ARBA" id="ARBA00022574"/>
    </source>
</evidence>
<evidence type="ECO:0000313" key="7">
    <source>
        <dbReference type="Proteomes" id="UP000256601"/>
    </source>
</evidence>
<dbReference type="AlphaFoldDB" id="A0A1H6PVK8"/>
<dbReference type="GO" id="GO:1990758">
    <property type="term" value="P:mitotic sister chromatid biorientation"/>
    <property type="evidence" value="ECO:0007669"/>
    <property type="project" value="EnsemblFungi"/>
</dbReference>
<organism evidence="4 6">
    <name type="scientific">Yarrowia lipolytica</name>
    <name type="common">Candida lipolytica</name>
    <dbReference type="NCBI Taxonomy" id="4952"/>
    <lineage>
        <taxon>Eukaryota</taxon>
        <taxon>Fungi</taxon>
        <taxon>Dikarya</taxon>
        <taxon>Ascomycota</taxon>
        <taxon>Saccharomycotina</taxon>
        <taxon>Dipodascomycetes</taxon>
        <taxon>Dipodascales</taxon>
        <taxon>Dipodascales incertae sedis</taxon>
        <taxon>Yarrowia</taxon>
    </lineage>
</organism>
<dbReference type="SUPFAM" id="SSF50978">
    <property type="entry name" value="WD40 repeat-like"/>
    <property type="match status" value="1"/>
</dbReference>
<dbReference type="Proteomes" id="UP000256601">
    <property type="component" value="Unassembled WGS sequence"/>
</dbReference>
<dbReference type="GO" id="GO:1990298">
    <property type="term" value="C:bub1-bub3 complex"/>
    <property type="evidence" value="ECO:0007669"/>
    <property type="project" value="EnsemblFungi"/>
</dbReference>
<evidence type="ECO:0000313" key="6">
    <source>
        <dbReference type="Proteomes" id="UP000182444"/>
    </source>
</evidence>
<dbReference type="InterPro" id="IPR015943">
    <property type="entry name" value="WD40/YVTN_repeat-like_dom_sf"/>
</dbReference>
<dbReference type="InterPro" id="IPR036322">
    <property type="entry name" value="WD40_repeat_dom_sf"/>
</dbReference>
<keyword evidence="1 3" id="KW-0853">WD repeat</keyword>
<dbReference type="SMART" id="SM00320">
    <property type="entry name" value="WD40"/>
    <property type="match status" value="5"/>
</dbReference>
<protein>
    <submittedName>
        <fullName evidence="5">WD40-repeat-containing domain protein</fullName>
    </submittedName>
</protein>
<evidence type="ECO:0000256" key="3">
    <source>
        <dbReference type="PROSITE-ProRule" id="PRU00221"/>
    </source>
</evidence>
<proteinExistence type="predicted"/>
<dbReference type="RefSeq" id="XP_505626.1">
    <property type="nucleotide sequence ID" value="XM_505626.1"/>
</dbReference>
<dbReference type="VEuPathDB" id="FungiDB:YALI1_F25999g"/>
<dbReference type="EMBL" id="KZ859015">
    <property type="protein sequence ID" value="RDW24929.1"/>
    <property type="molecule type" value="Genomic_DNA"/>
</dbReference>
<feature type="repeat" description="WD" evidence="3">
    <location>
        <begin position="243"/>
        <end position="277"/>
    </location>
</feature>
<sequence>MSIIQIDALPDLISKVTWGPQKHLLVSSWDTKLRLYSVSHDNSRQVTEVSASSPILDCCWGDNGVAFTGGLAGVVEAIDLQAGELLSIGQQHADAISSVVCDAGNNLIVSGSWDKNLQFIDARGGFGNKDSSMMIPTAGKVYTMDKATNSNYVVCGLGNRQIHIYDIRNMGQVFQRRDSSLKFMTRKVRSMPDGKGYANTSIEGRVAVEWFDPSPEVQAQKYAFKCHRAKEPDAQGRIEVHPVNGVAFHPATPAFFTGGSDGVVYCWDGKQRRRLKQYPHMPTSVMGLDVDSTSGDMLAIACADDSFKENPNGALAKSSLHVRFLDGEGL</sequence>
<reference evidence="5 7" key="2">
    <citation type="submission" date="2018-07" db="EMBL/GenBank/DDBJ databases">
        <title>Draft Genome Assemblies for Five Robust Yarrowia lipolytica Strains Exhibiting High Lipid Production and Pentose Sugar Utilization and Sugar Alcohol Secretion from Undetoxified Lignocellulosic Biomass Hydrolysates.</title>
        <authorList>
            <consortium name="DOE Joint Genome Institute"/>
            <person name="Walker C."/>
            <person name="Ryu S."/>
            <person name="Na H."/>
            <person name="Zane M."/>
            <person name="LaButti K."/>
            <person name="Lipzen A."/>
            <person name="Haridas S."/>
            <person name="Barry K."/>
            <person name="Grigoriev I.V."/>
            <person name="Quarterman J."/>
            <person name="Slininger P."/>
            <person name="Dien B."/>
            <person name="Trinh C.T."/>
        </authorList>
    </citation>
    <scope>NUCLEOTIDE SEQUENCE [LARGE SCALE GENOMIC DNA]</scope>
    <source>
        <strain evidence="5 7">YB392</strain>
    </source>
</reference>
<accession>A0A1H6PVK8</accession>
<keyword evidence="2" id="KW-0677">Repeat</keyword>
<dbReference type="Gene3D" id="2.130.10.10">
    <property type="entry name" value="YVTN repeat-like/Quinoprotein amine dehydrogenase"/>
    <property type="match status" value="1"/>
</dbReference>
<dbReference type="OrthoDB" id="10262475at2759"/>
<dbReference type="PANTHER" id="PTHR10971">
    <property type="entry name" value="MRNA EXPORT FACTOR AND BUB3"/>
    <property type="match status" value="1"/>
</dbReference>
<gene>
    <name evidence="5" type="ORF">B0I71DRAFT_45155</name>
    <name evidence="4" type="ORF">YALI1_F25999g</name>
</gene>
<dbReference type="GeneID" id="2907677"/>
<evidence type="ECO:0000313" key="4">
    <source>
        <dbReference type="EMBL" id="AOW07431.1"/>
    </source>
</evidence>
<evidence type="ECO:0000256" key="2">
    <source>
        <dbReference type="ARBA" id="ARBA00022737"/>
    </source>
</evidence>
<dbReference type="KEGG" id="yli:2907677"/>
<name>A0A1H6PVK8_YARLL</name>
<dbReference type="VEuPathDB" id="FungiDB:YALI0_F19558g"/>
<dbReference type="PROSITE" id="PS50082">
    <property type="entry name" value="WD_REPEATS_2"/>
    <property type="match status" value="1"/>
</dbReference>
<dbReference type="GO" id="GO:1990942">
    <property type="term" value="P:mitotic metaphase chromosome recapture"/>
    <property type="evidence" value="ECO:0007669"/>
    <property type="project" value="EnsemblFungi"/>
</dbReference>
<dbReference type="Proteomes" id="UP000182444">
    <property type="component" value="Chromosome 1F"/>
</dbReference>
<evidence type="ECO:0000313" key="5">
    <source>
        <dbReference type="EMBL" id="RDW24929.1"/>
    </source>
</evidence>
<dbReference type="Pfam" id="PF00400">
    <property type="entry name" value="WD40"/>
    <property type="match status" value="2"/>
</dbReference>
<dbReference type="EMBL" id="CP017558">
    <property type="protein sequence ID" value="AOW07431.1"/>
    <property type="molecule type" value="Genomic_DNA"/>
</dbReference>
<dbReference type="eggNOG" id="KOG1036">
    <property type="taxonomic scope" value="Eukaryota"/>
</dbReference>
<dbReference type="GO" id="GO:0140499">
    <property type="term" value="P:negative regulation of mitotic spindle assembly checkpoint signaling"/>
    <property type="evidence" value="ECO:0007669"/>
    <property type="project" value="EnsemblFungi"/>
</dbReference>
<dbReference type="OMA" id="WDSTLHI"/>
<reference evidence="4 6" key="1">
    <citation type="journal article" date="2016" name="PLoS ONE">
        <title>Sequence Assembly of Yarrowia lipolytica Strain W29/CLIB89 Shows Transposable Element Diversity.</title>
        <authorList>
            <person name="Magnan C."/>
            <person name="Yu J."/>
            <person name="Chang I."/>
            <person name="Jahn E."/>
            <person name="Kanomata Y."/>
            <person name="Wu J."/>
            <person name="Zeller M."/>
            <person name="Oakes M."/>
            <person name="Baldi P."/>
            <person name="Sandmeyer S."/>
        </authorList>
    </citation>
    <scope>NUCLEOTIDE SEQUENCE [LARGE SCALE GENOMIC DNA]</scope>
    <source>
        <strain evidence="4">CLIB89</strain>
        <strain evidence="6">CLIB89(W29)</strain>
    </source>
</reference>
<dbReference type="GO" id="GO:0000776">
    <property type="term" value="C:kinetochore"/>
    <property type="evidence" value="ECO:0007669"/>
    <property type="project" value="EnsemblFungi"/>
</dbReference>